<proteinExistence type="predicted"/>
<dbReference type="EMBL" id="JAZHOU010000006">
    <property type="protein sequence ID" value="MEF3080181.1"/>
    <property type="molecule type" value="Genomic_DNA"/>
</dbReference>
<evidence type="ECO:0008006" key="3">
    <source>
        <dbReference type="Google" id="ProtNLM"/>
    </source>
</evidence>
<comment type="caution">
    <text evidence="1">The sequence shown here is derived from an EMBL/GenBank/DDBJ whole genome shotgun (WGS) entry which is preliminary data.</text>
</comment>
<sequence length="205" mass="24123">MKKLLLSLIILTSINCKGQSNPEPDLAQLIERDQRELNRITEEEKSKGSILDLNILDLEFGQSSKTVDSILKQKSDFESINTSTHEFENYGINWKFTDFEVPTLIRVNHHKDKLHELELVFITDEKNIELGFEKLIEFLRKKYGNEHLKLYSVLSKTKENGPFTHYWIEKNRKIMAYKMKEYCYLRITDSSINHDMSTTIFGNNK</sequence>
<reference evidence="1 2" key="1">
    <citation type="submission" date="2024-02" db="EMBL/GenBank/DDBJ databases">
        <title>Winogradskyella poriferorum JCM 12885.</title>
        <authorList>
            <person name="Zhang D.-F."/>
            <person name="Fu Z.-Y."/>
        </authorList>
    </citation>
    <scope>NUCLEOTIDE SEQUENCE [LARGE SCALE GENOMIC DNA]</scope>
    <source>
        <strain evidence="1 2">JCM 12885</strain>
    </source>
</reference>
<dbReference type="RefSeq" id="WP_331810905.1">
    <property type="nucleotide sequence ID" value="NZ_JAZHOU010000006.1"/>
</dbReference>
<evidence type="ECO:0000313" key="1">
    <source>
        <dbReference type="EMBL" id="MEF3080181.1"/>
    </source>
</evidence>
<keyword evidence="2" id="KW-1185">Reference proteome</keyword>
<dbReference type="Proteomes" id="UP001356704">
    <property type="component" value="Unassembled WGS sequence"/>
</dbReference>
<organism evidence="1 2">
    <name type="scientific">Winogradskyella poriferorum</name>
    <dbReference type="NCBI Taxonomy" id="307627"/>
    <lineage>
        <taxon>Bacteria</taxon>
        <taxon>Pseudomonadati</taxon>
        <taxon>Bacteroidota</taxon>
        <taxon>Flavobacteriia</taxon>
        <taxon>Flavobacteriales</taxon>
        <taxon>Flavobacteriaceae</taxon>
        <taxon>Winogradskyella</taxon>
    </lineage>
</organism>
<gene>
    <name evidence="1" type="ORF">V1468_14295</name>
</gene>
<protein>
    <recommendedName>
        <fullName evidence="3">Lipoprotein</fullName>
    </recommendedName>
</protein>
<accession>A0ABU7WAH4</accession>
<name>A0ABU7WAH4_9FLAO</name>
<evidence type="ECO:0000313" key="2">
    <source>
        <dbReference type="Proteomes" id="UP001356704"/>
    </source>
</evidence>